<dbReference type="AlphaFoldDB" id="A0A8J2WSM9"/>
<keyword evidence="3" id="KW-0732">Signal</keyword>
<evidence type="ECO:0000256" key="2">
    <source>
        <dbReference type="SAM" id="Phobius"/>
    </source>
</evidence>
<evidence type="ECO:0000256" key="1">
    <source>
        <dbReference type="SAM" id="MobiDB-lite"/>
    </source>
</evidence>
<dbReference type="EMBL" id="CAKKNE010000006">
    <property type="protein sequence ID" value="CAH0379280.1"/>
    <property type="molecule type" value="Genomic_DNA"/>
</dbReference>
<evidence type="ECO:0000313" key="5">
    <source>
        <dbReference type="Proteomes" id="UP000789595"/>
    </source>
</evidence>
<evidence type="ECO:0000313" key="4">
    <source>
        <dbReference type="EMBL" id="CAH0379280.1"/>
    </source>
</evidence>
<feature type="chain" id="PRO_5035187060" description="Malectin domain-containing protein" evidence="3">
    <location>
        <begin position="18"/>
        <end position="401"/>
    </location>
</feature>
<proteinExistence type="predicted"/>
<feature type="signal peptide" evidence="3">
    <location>
        <begin position="1"/>
        <end position="17"/>
    </location>
</feature>
<feature type="transmembrane region" description="Helical" evidence="2">
    <location>
        <begin position="333"/>
        <end position="355"/>
    </location>
</feature>
<reference evidence="4" key="1">
    <citation type="submission" date="2021-11" db="EMBL/GenBank/DDBJ databases">
        <authorList>
            <consortium name="Genoscope - CEA"/>
            <person name="William W."/>
        </authorList>
    </citation>
    <scope>NUCLEOTIDE SEQUENCE</scope>
</reference>
<evidence type="ECO:0008006" key="6">
    <source>
        <dbReference type="Google" id="ProtNLM"/>
    </source>
</evidence>
<keyword evidence="2" id="KW-0472">Membrane</keyword>
<accession>A0A8J2WSM9</accession>
<name>A0A8J2WSM9_9STRA</name>
<keyword evidence="2" id="KW-0812">Transmembrane</keyword>
<feature type="region of interest" description="Disordered" evidence="1">
    <location>
        <begin position="380"/>
        <end position="401"/>
    </location>
</feature>
<feature type="compositionally biased region" description="Polar residues" evidence="1">
    <location>
        <begin position="392"/>
        <end position="401"/>
    </location>
</feature>
<keyword evidence="5" id="KW-1185">Reference proteome</keyword>
<evidence type="ECO:0000256" key="3">
    <source>
        <dbReference type="SAM" id="SignalP"/>
    </source>
</evidence>
<organism evidence="4 5">
    <name type="scientific">Pelagomonas calceolata</name>
    <dbReference type="NCBI Taxonomy" id="35677"/>
    <lineage>
        <taxon>Eukaryota</taxon>
        <taxon>Sar</taxon>
        <taxon>Stramenopiles</taxon>
        <taxon>Ochrophyta</taxon>
        <taxon>Pelagophyceae</taxon>
        <taxon>Pelagomonadales</taxon>
        <taxon>Pelagomonadaceae</taxon>
        <taxon>Pelagomonas</taxon>
    </lineage>
</organism>
<protein>
    <recommendedName>
        <fullName evidence="6">Malectin domain-containing protein</fullName>
    </recommendedName>
</protein>
<dbReference type="OrthoDB" id="203698at2759"/>
<sequence>MALVLLALGLSAGGAAAVLCPSANHGGAFIGMASDTSSYTVTPAQDGRDDVWTLVDEAKPPPGGAVVHSFTGKYLQVLPDNGDNYNEVHSYESFVWTALEFRLKVPAADTYTLFVRWSGGDTGGAGDSMYATMANADGSVVRGVPTWRDQKVGIGDTPGMFSGCCYSMTTHACPCYTEDAATAEAACTADEGYWQTTADAVGFGATCVAGEGKMEQLAPEWYEFAGQEYGNVMDFASEPWDATCEAQGTGTADSGRDEAVWQLAAGNYVLKFYPREDGTALDAIYLAPFNARNPDSVVLAPGESSICADTSWPAGAASKSNDDDDAADGPGRAAVAVGVVLVLLVVALLAGLLFFTPRGRVLLERARGRRAEATPRSYFEMEGGPEPAGGLTVTTENKMLA</sequence>
<dbReference type="Proteomes" id="UP000789595">
    <property type="component" value="Unassembled WGS sequence"/>
</dbReference>
<comment type="caution">
    <text evidence="4">The sequence shown here is derived from an EMBL/GenBank/DDBJ whole genome shotgun (WGS) entry which is preliminary data.</text>
</comment>
<gene>
    <name evidence="4" type="ORF">PECAL_6P08900</name>
</gene>
<keyword evidence="2" id="KW-1133">Transmembrane helix</keyword>